<evidence type="ECO:0000259" key="5">
    <source>
        <dbReference type="PROSITE" id="PS51352"/>
    </source>
</evidence>
<dbReference type="Proteomes" id="UP001551675">
    <property type="component" value="Unassembled WGS sequence"/>
</dbReference>
<dbReference type="InterPro" id="IPR013766">
    <property type="entry name" value="Thioredoxin_domain"/>
</dbReference>
<accession>A0ABV3G890</accession>
<dbReference type="InterPro" id="IPR024706">
    <property type="entry name" value="Peroxiredoxin_AhpC-typ"/>
</dbReference>
<dbReference type="RefSeq" id="WP_358129777.1">
    <property type="nucleotide sequence ID" value="NZ_JBFALK010000002.1"/>
</dbReference>
<gene>
    <name evidence="6" type="ORF">AB0I59_04030</name>
</gene>
<evidence type="ECO:0000313" key="6">
    <source>
        <dbReference type="EMBL" id="MEV0967781.1"/>
    </source>
</evidence>
<evidence type="ECO:0000256" key="1">
    <source>
        <dbReference type="ARBA" id="ARBA00022559"/>
    </source>
</evidence>
<keyword evidence="7" id="KW-1185">Reference proteome</keyword>
<keyword evidence="4" id="KW-0676">Redox-active center</keyword>
<protein>
    <submittedName>
        <fullName evidence="6">Peroxiredoxin</fullName>
    </submittedName>
</protein>
<name>A0ABV3G890_MICGL</name>
<dbReference type="PANTHER" id="PTHR43110:SF1">
    <property type="entry name" value="THIOL PEROXIDASE"/>
    <property type="match status" value="1"/>
</dbReference>
<dbReference type="PANTHER" id="PTHR43110">
    <property type="entry name" value="THIOL PEROXIDASE"/>
    <property type="match status" value="1"/>
</dbReference>
<evidence type="ECO:0000256" key="4">
    <source>
        <dbReference type="ARBA" id="ARBA00023284"/>
    </source>
</evidence>
<dbReference type="PROSITE" id="PS51352">
    <property type="entry name" value="THIOREDOXIN_2"/>
    <property type="match status" value="1"/>
</dbReference>
<dbReference type="InterPro" id="IPR050455">
    <property type="entry name" value="Tpx_Peroxidase_subfamily"/>
</dbReference>
<proteinExistence type="predicted"/>
<dbReference type="PIRSF" id="PIRSF000239">
    <property type="entry name" value="AHPC"/>
    <property type="match status" value="1"/>
</dbReference>
<evidence type="ECO:0000313" key="7">
    <source>
        <dbReference type="Proteomes" id="UP001551675"/>
    </source>
</evidence>
<dbReference type="Pfam" id="PF00578">
    <property type="entry name" value="AhpC-TSA"/>
    <property type="match status" value="1"/>
</dbReference>
<evidence type="ECO:0000256" key="3">
    <source>
        <dbReference type="ARBA" id="ARBA00023002"/>
    </source>
</evidence>
<dbReference type="InterPro" id="IPR000866">
    <property type="entry name" value="AhpC/TSA"/>
</dbReference>
<comment type="caution">
    <text evidence="6">The sequence shown here is derived from an EMBL/GenBank/DDBJ whole genome shotgun (WGS) entry which is preliminary data.</text>
</comment>
<dbReference type="CDD" id="cd03018">
    <property type="entry name" value="PRX_AhpE_like"/>
    <property type="match status" value="1"/>
</dbReference>
<reference evidence="6 7" key="1">
    <citation type="submission" date="2024-06" db="EMBL/GenBank/DDBJ databases">
        <title>The Natural Products Discovery Center: Release of the First 8490 Sequenced Strains for Exploring Actinobacteria Biosynthetic Diversity.</title>
        <authorList>
            <person name="Kalkreuter E."/>
            <person name="Kautsar S.A."/>
            <person name="Yang D."/>
            <person name="Bader C.D."/>
            <person name="Teijaro C.N."/>
            <person name="Fluegel L."/>
            <person name="Davis C.M."/>
            <person name="Simpson J.R."/>
            <person name="Lauterbach L."/>
            <person name="Steele A.D."/>
            <person name="Gui C."/>
            <person name="Meng S."/>
            <person name="Li G."/>
            <person name="Viehrig K."/>
            <person name="Ye F."/>
            <person name="Su P."/>
            <person name="Kiefer A.F."/>
            <person name="Nichols A."/>
            <person name="Cepeda A.J."/>
            <person name="Yan W."/>
            <person name="Fan B."/>
            <person name="Jiang Y."/>
            <person name="Adhikari A."/>
            <person name="Zheng C.-J."/>
            <person name="Schuster L."/>
            <person name="Cowan T.M."/>
            <person name="Smanski M.J."/>
            <person name="Chevrette M.G."/>
            <person name="De Carvalho L.P.S."/>
            <person name="Shen B."/>
        </authorList>
    </citation>
    <scope>NUCLEOTIDE SEQUENCE [LARGE SCALE GENOMIC DNA]</scope>
    <source>
        <strain evidence="6 7">NPDC050100</strain>
    </source>
</reference>
<keyword evidence="3" id="KW-0560">Oxidoreductase</keyword>
<dbReference type="SUPFAM" id="SSF52833">
    <property type="entry name" value="Thioredoxin-like"/>
    <property type="match status" value="1"/>
</dbReference>
<evidence type="ECO:0000256" key="2">
    <source>
        <dbReference type="ARBA" id="ARBA00022862"/>
    </source>
</evidence>
<sequence>MSVEVGDRAPDFELQDQHGAPVRLSDLQGRKVVLVFYPLAFTSVCHGELSAIRDELVPAAEGDVEVLTVSVDSVFAHRAWADREGYTFSMLSDFWPHGEVARAYGVFDEEKGIALRGTFIIDGEGVIRWKIVNAIGSARDVTEYQKVLTHL</sequence>
<dbReference type="EMBL" id="JBFALK010000002">
    <property type="protein sequence ID" value="MEV0967781.1"/>
    <property type="molecule type" value="Genomic_DNA"/>
</dbReference>
<keyword evidence="1" id="KW-0575">Peroxidase</keyword>
<feature type="domain" description="Thioredoxin" evidence="5">
    <location>
        <begin position="3"/>
        <end position="151"/>
    </location>
</feature>
<keyword evidence="2" id="KW-0049">Antioxidant</keyword>
<dbReference type="Gene3D" id="3.40.30.10">
    <property type="entry name" value="Glutaredoxin"/>
    <property type="match status" value="1"/>
</dbReference>
<dbReference type="InterPro" id="IPR036249">
    <property type="entry name" value="Thioredoxin-like_sf"/>
</dbReference>
<organism evidence="6 7">
    <name type="scientific">Microtetraspora glauca</name>
    <dbReference type="NCBI Taxonomy" id="1996"/>
    <lineage>
        <taxon>Bacteria</taxon>
        <taxon>Bacillati</taxon>
        <taxon>Actinomycetota</taxon>
        <taxon>Actinomycetes</taxon>
        <taxon>Streptosporangiales</taxon>
        <taxon>Streptosporangiaceae</taxon>
        <taxon>Microtetraspora</taxon>
    </lineage>
</organism>